<dbReference type="Gene3D" id="3.40.50.1950">
    <property type="entry name" value="Flavin prenyltransferase-like"/>
    <property type="match status" value="1"/>
</dbReference>
<reference evidence="4" key="1">
    <citation type="journal article" date="2013" name="Genome Biol. Evol.">
        <title>Punctuated emergences of genetic and phenotypic innovations in eumetazoan, bilaterian, euteleostome, and hominidae ancestors.</title>
        <authorList>
            <person name="Wenger Y."/>
            <person name="Galliot B."/>
        </authorList>
    </citation>
    <scope>NUCLEOTIDE SEQUENCE</scope>
    <source>
        <tissue evidence="4">Whole animals</tissue>
    </source>
</reference>
<proteinExistence type="evidence at transcript level"/>
<feature type="domain" description="Flavoprotein" evidence="3">
    <location>
        <begin position="25"/>
        <end position="205"/>
    </location>
</feature>
<dbReference type="GO" id="GO:0004633">
    <property type="term" value="F:phosphopantothenoylcysteine decarboxylase activity"/>
    <property type="evidence" value="ECO:0007669"/>
    <property type="project" value="TreeGrafter"/>
</dbReference>
<dbReference type="GO" id="GO:0071513">
    <property type="term" value="C:phosphopantothenoylcysteine decarboxylase complex"/>
    <property type="evidence" value="ECO:0007669"/>
    <property type="project" value="TreeGrafter"/>
</dbReference>
<keyword evidence="1" id="KW-0173">Coenzyme A biosynthesis</keyword>
<dbReference type="GO" id="GO:0010181">
    <property type="term" value="F:FMN binding"/>
    <property type="evidence" value="ECO:0007669"/>
    <property type="project" value="TreeGrafter"/>
</dbReference>
<evidence type="ECO:0000313" key="4">
    <source>
        <dbReference type="EMBL" id="CDG68179.1"/>
    </source>
</evidence>
<organism evidence="4">
    <name type="scientific">Hydra vulgaris</name>
    <name type="common">Hydra</name>
    <name type="synonym">Hydra attenuata</name>
    <dbReference type="NCBI Taxonomy" id="6087"/>
    <lineage>
        <taxon>Eukaryota</taxon>
        <taxon>Metazoa</taxon>
        <taxon>Cnidaria</taxon>
        <taxon>Hydrozoa</taxon>
        <taxon>Hydroidolina</taxon>
        <taxon>Anthoathecata</taxon>
        <taxon>Aplanulata</taxon>
        <taxon>Hydridae</taxon>
        <taxon>Hydra</taxon>
    </lineage>
</organism>
<accession>T2M7U2</accession>
<dbReference type="SUPFAM" id="SSF52507">
    <property type="entry name" value="Homo-oligomeric flavin-containing Cys decarboxylases, HFCD"/>
    <property type="match status" value="1"/>
</dbReference>
<feature type="non-terminal residue" evidence="4">
    <location>
        <position position="1"/>
    </location>
</feature>
<gene>
    <name evidence="4" type="primary">PPCDC</name>
</gene>
<dbReference type="GO" id="GO:0015937">
    <property type="term" value="P:coenzyme A biosynthetic process"/>
    <property type="evidence" value="ECO:0007669"/>
    <property type="project" value="UniProtKB-KW"/>
</dbReference>
<name>T2M7U2_HYDVU</name>
<dbReference type="PANTHER" id="PTHR14359">
    <property type="entry name" value="HOMO-OLIGOMERIC FLAVIN CONTAINING CYS DECARBOXYLASE FAMILY"/>
    <property type="match status" value="1"/>
</dbReference>
<dbReference type="AlphaFoldDB" id="T2M7U2"/>
<dbReference type="InterPro" id="IPR003382">
    <property type="entry name" value="Flavoprotein"/>
</dbReference>
<dbReference type="InterPro" id="IPR036551">
    <property type="entry name" value="Flavin_trans-like"/>
</dbReference>
<dbReference type="OrthoDB" id="1532798at2759"/>
<dbReference type="PANTHER" id="PTHR14359:SF6">
    <property type="entry name" value="PHOSPHOPANTOTHENOYLCYSTEINE DECARBOXYLASE"/>
    <property type="match status" value="1"/>
</dbReference>
<evidence type="ECO:0000256" key="2">
    <source>
        <dbReference type="ARBA" id="ARBA00038350"/>
    </source>
</evidence>
<comment type="similarity">
    <text evidence="2">Belongs to the HFCD (homooligomeric flavin containing Cys decarboxylase) superfamily.</text>
</comment>
<dbReference type="EMBL" id="HAAD01001947">
    <property type="protein sequence ID" value="CDG68179.1"/>
    <property type="molecule type" value="mRNA"/>
</dbReference>
<evidence type="ECO:0000256" key="1">
    <source>
        <dbReference type="ARBA" id="ARBA00022993"/>
    </source>
</evidence>
<dbReference type="Pfam" id="PF02441">
    <property type="entry name" value="Flavoprotein"/>
    <property type="match status" value="1"/>
</dbReference>
<evidence type="ECO:0000259" key="3">
    <source>
        <dbReference type="Pfam" id="PF02441"/>
    </source>
</evidence>
<protein>
    <submittedName>
        <fullName evidence="4">Phosphopantothenoylcysteine decarboxylase</fullName>
    </submittedName>
</protein>
<sequence length="214" mass="24273">KSLDKTKCSNVRIAGLNIFVQMSLNILLGCTGSVATIKVPELVDCLKKKWNNANIRLVLTKNSEFFLTKVLKETTSKVEWYKDVDEWKDWKHIGDPILHINLSKWADIFLICPLDANTMAKLATGLCDNLLTCICRAWDFKKPIIVAPAMNTLMWQNPLSSQHVALLTQLGYFFIYPITKLLACGDTGIGAMEEVSLIVEFVYQHIQKFNIINH</sequence>